<proteinExistence type="predicted"/>
<name>A0A7I9WUZ6_9MYCO</name>
<sequence>MGVHLEPLGLQLFGQSTRQIELDVAEVHDGAFFGEAADVFGTHPAGAAGYQRHLSVEKWLLRSGHGEISCGSWWVVRRIRGAKPAR</sequence>
<dbReference type="Proteomes" id="UP000465241">
    <property type="component" value="Unassembled WGS sequence"/>
</dbReference>
<protein>
    <submittedName>
        <fullName evidence="1">Uncharacterized protein</fullName>
    </submittedName>
</protein>
<evidence type="ECO:0000313" key="2">
    <source>
        <dbReference type="Proteomes" id="UP000465241"/>
    </source>
</evidence>
<accession>A0A7I9WUZ6</accession>
<reference evidence="1 2" key="1">
    <citation type="journal article" date="2019" name="Emerg. Microbes Infect.">
        <title>Comprehensive subspecies identification of 175 nontuberculous mycobacteria species based on 7547 genomic profiles.</title>
        <authorList>
            <person name="Matsumoto Y."/>
            <person name="Kinjo T."/>
            <person name="Motooka D."/>
            <person name="Nabeya D."/>
            <person name="Jung N."/>
            <person name="Uechi K."/>
            <person name="Horii T."/>
            <person name="Iida T."/>
            <person name="Fujita J."/>
            <person name="Nakamura S."/>
        </authorList>
    </citation>
    <scope>NUCLEOTIDE SEQUENCE [LARGE SCALE GENOMIC DNA]</scope>
    <source>
        <strain evidence="1 2">JCM 13392</strain>
    </source>
</reference>
<dbReference type="EMBL" id="BLKT01000003">
    <property type="protein sequence ID" value="GFG61515.1"/>
    <property type="molecule type" value="Genomic_DNA"/>
</dbReference>
<organism evidence="1 2">
    <name type="scientific">Mycolicibacterium murale</name>
    <dbReference type="NCBI Taxonomy" id="182220"/>
    <lineage>
        <taxon>Bacteria</taxon>
        <taxon>Bacillati</taxon>
        <taxon>Actinomycetota</taxon>
        <taxon>Actinomycetes</taxon>
        <taxon>Mycobacteriales</taxon>
        <taxon>Mycobacteriaceae</taxon>
        <taxon>Mycolicibacterium</taxon>
    </lineage>
</organism>
<dbReference type="AlphaFoldDB" id="A0A7I9WUZ6"/>
<evidence type="ECO:0000313" key="1">
    <source>
        <dbReference type="EMBL" id="GFG61515.1"/>
    </source>
</evidence>
<gene>
    <name evidence="1" type="ORF">MMUR_56510</name>
</gene>
<keyword evidence="2" id="KW-1185">Reference proteome</keyword>
<comment type="caution">
    <text evidence="1">The sequence shown here is derived from an EMBL/GenBank/DDBJ whole genome shotgun (WGS) entry which is preliminary data.</text>
</comment>